<protein>
    <submittedName>
        <fullName evidence="2">Uncharacterized protein</fullName>
    </submittedName>
</protein>
<gene>
    <name evidence="2" type="ORF">MAR_023971</name>
</gene>
<dbReference type="EMBL" id="CP111014">
    <property type="protein sequence ID" value="WAQ99598.1"/>
    <property type="molecule type" value="Genomic_DNA"/>
</dbReference>
<proteinExistence type="predicted"/>
<evidence type="ECO:0000256" key="1">
    <source>
        <dbReference type="SAM" id="SignalP"/>
    </source>
</evidence>
<reference evidence="2" key="1">
    <citation type="submission" date="2022-11" db="EMBL/GenBank/DDBJ databases">
        <title>Centuries of genome instability and evolution in soft-shell clam transmissible cancer (bioRxiv).</title>
        <authorList>
            <person name="Hart S.F.M."/>
            <person name="Yonemitsu M.A."/>
            <person name="Giersch R.M."/>
            <person name="Beal B.F."/>
            <person name="Arriagada G."/>
            <person name="Davis B.W."/>
            <person name="Ostrander E.A."/>
            <person name="Goff S.P."/>
            <person name="Metzger M.J."/>
        </authorList>
    </citation>
    <scope>NUCLEOTIDE SEQUENCE</scope>
    <source>
        <strain evidence="2">MELC-2E11</strain>
        <tissue evidence="2">Siphon/mantle</tissue>
    </source>
</reference>
<keyword evidence="3" id="KW-1185">Reference proteome</keyword>
<name>A0ABY7DU12_MYAAR</name>
<organism evidence="2 3">
    <name type="scientific">Mya arenaria</name>
    <name type="common">Soft-shell clam</name>
    <dbReference type="NCBI Taxonomy" id="6604"/>
    <lineage>
        <taxon>Eukaryota</taxon>
        <taxon>Metazoa</taxon>
        <taxon>Spiralia</taxon>
        <taxon>Lophotrochozoa</taxon>
        <taxon>Mollusca</taxon>
        <taxon>Bivalvia</taxon>
        <taxon>Autobranchia</taxon>
        <taxon>Heteroconchia</taxon>
        <taxon>Euheterodonta</taxon>
        <taxon>Imparidentia</taxon>
        <taxon>Neoheterodontei</taxon>
        <taxon>Myida</taxon>
        <taxon>Myoidea</taxon>
        <taxon>Myidae</taxon>
        <taxon>Mya</taxon>
    </lineage>
</organism>
<feature type="chain" id="PRO_5045426232" evidence="1">
    <location>
        <begin position="24"/>
        <end position="62"/>
    </location>
</feature>
<dbReference type="Proteomes" id="UP001164746">
    <property type="component" value="Chromosome 3"/>
</dbReference>
<accession>A0ABY7DU12</accession>
<sequence length="62" mass="6542">MSLGPLCNVLLQLLSHFLALSDAIGCELGAHVANILLLIAKSSQVERKTVPGDLLSPDLANF</sequence>
<evidence type="ECO:0000313" key="2">
    <source>
        <dbReference type="EMBL" id="WAQ99598.1"/>
    </source>
</evidence>
<feature type="signal peptide" evidence="1">
    <location>
        <begin position="1"/>
        <end position="23"/>
    </location>
</feature>
<evidence type="ECO:0000313" key="3">
    <source>
        <dbReference type="Proteomes" id="UP001164746"/>
    </source>
</evidence>
<keyword evidence="1" id="KW-0732">Signal</keyword>